<evidence type="ECO:0000256" key="1">
    <source>
        <dbReference type="SAM" id="MobiDB-lite"/>
    </source>
</evidence>
<dbReference type="InterPro" id="IPR012347">
    <property type="entry name" value="Ferritin-like"/>
</dbReference>
<dbReference type="Gene3D" id="1.20.1260.10">
    <property type="match status" value="1"/>
</dbReference>
<reference evidence="3 4" key="1">
    <citation type="journal article" date="2012" name="Stand. Genomic Sci.">
        <title>Genome sequence of the ocean sediment bacterium Saccharomonospora marina type strain (XMU15(T)).</title>
        <authorList>
            <person name="Klenk H.P."/>
            <person name="Lu M."/>
            <person name="Lucas S."/>
            <person name="Lapidus A."/>
            <person name="Copeland A."/>
            <person name="Pitluck S."/>
            <person name="Goodwin L.A."/>
            <person name="Han C."/>
            <person name="Tapia R."/>
            <person name="Brambilla E.M."/>
            <person name="Potter G."/>
            <person name="Land M."/>
            <person name="Ivanova N."/>
            <person name="Rohde M."/>
            <person name="Goker M."/>
            <person name="Detter J.C."/>
            <person name="Li W.J."/>
            <person name="Kyrpides N.C."/>
            <person name="Woyke T."/>
        </authorList>
    </citation>
    <scope>NUCLEOTIDE SEQUENCE [LARGE SCALE GENOMIC DNA]</scope>
    <source>
        <strain evidence="3 4">XMU15</strain>
    </source>
</reference>
<gene>
    <name evidence="3" type="ORF">SacmaDRAFT_4901</name>
</gene>
<evidence type="ECO:0000259" key="2">
    <source>
        <dbReference type="Pfam" id="PF03713"/>
    </source>
</evidence>
<keyword evidence="4" id="KW-1185">Reference proteome</keyword>
<organism evidence="3 4">
    <name type="scientific">Saccharomonospora marina XMU15</name>
    <dbReference type="NCBI Taxonomy" id="882083"/>
    <lineage>
        <taxon>Bacteria</taxon>
        <taxon>Bacillati</taxon>
        <taxon>Actinomycetota</taxon>
        <taxon>Actinomycetes</taxon>
        <taxon>Pseudonocardiales</taxon>
        <taxon>Pseudonocardiaceae</taxon>
        <taxon>Saccharomonospora</taxon>
    </lineage>
</organism>
<dbReference type="PANTHER" id="PTHR36933">
    <property type="entry name" value="SLL0788 PROTEIN"/>
    <property type="match status" value="1"/>
</dbReference>
<dbReference type="STRING" id="882083.SacmaDRAFT_4901"/>
<protein>
    <recommendedName>
        <fullName evidence="2">DUF305 domain-containing protein</fullName>
    </recommendedName>
</protein>
<name>H5X115_9PSEU</name>
<dbReference type="InterPro" id="IPR005183">
    <property type="entry name" value="DUF305_CopM-like"/>
</dbReference>
<dbReference type="EMBL" id="CM001439">
    <property type="protein sequence ID" value="EHR53074.1"/>
    <property type="molecule type" value="Genomic_DNA"/>
</dbReference>
<dbReference type="AlphaFoldDB" id="H5X115"/>
<feature type="region of interest" description="Disordered" evidence="1">
    <location>
        <begin position="63"/>
        <end position="90"/>
    </location>
</feature>
<feature type="compositionally biased region" description="Low complexity" evidence="1">
    <location>
        <begin position="63"/>
        <end position="87"/>
    </location>
</feature>
<feature type="domain" description="DUF305" evidence="2">
    <location>
        <begin position="93"/>
        <end position="237"/>
    </location>
</feature>
<evidence type="ECO:0000313" key="4">
    <source>
        <dbReference type="Proteomes" id="UP000004926"/>
    </source>
</evidence>
<accession>H5X115</accession>
<dbReference type="HOGENOM" id="CLU_074343_1_1_11"/>
<proteinExistence type="predicted"/>
<dbReference type="Proteomes" id="UP000004926">
    <property type="component" value="Chromosome"/>
</dbReference>
<dbReference type="Pfam" id="PF03713">
    <property type="entry name" value="DUF305"/>
    <property type="match status" value="1"/>
</dbReference>
<evidence type="ECO:0000313" key="3">
    <source>
        <dbReference type="EMBL" id="EHR53074.1"/>
    </source>
</evidence>
<sequence>MRDRAFGAGFAQVETAYDALAVVPAGDTTERNRMGSKKYLLGACAAAVIGLVSGCGGDVEGTAAPKSSAPAAGAPASTAASDQAAPSEHNADDVKFAQRLLPHHEQAVVISRLAFERSADPEVTALARRIHDARGPEMKQLMALLQGWGEPVAPPDHGDSIGHGDFGLLSEEELQGLEQASGAEFDREWLRLMTEHHEGAVEIAELELRDGVDSLAKLFAQNAVDGQTAELAELRSLAAG</sequence>
<dbReference type="PANTHER" id="PTHR36933:SF1">
    <property type="entry name" value="SLL0788 PROTEIN"/>
    <property type="match status" value="1"/>
</dbReference>
<dbReference type="eggNOG" id="COG3544">
    <property type="taxonomic scope" value="Bacteria"/>
</dbReference>